<feature type="compositionally biased region" description="Pro residues" evidence="1">
    <location>
        <begin position="1226"/>
        <end position="1235"/>
    </location>
</feature>
<evidence type="ECO:0000313" key="2">
    <source>
        <dbReference type="EMBL" id="GAA1990803.1"/>
    </source>
</evidence>
<dbReference type="EMBL" id="BAAAQM010000044">
    <property type="protein sequence ID" value="GAA1990803.1"/>
    <property type="molecule type" value="Genomic_DNA"/>
</dbReference>
<sequence length="1251" mass="134259">MRPTEHRVLHYDLSHLGHPEREYTFRHGAHRLPLKRHTAHTRAEARAADPVLRLIPDRHLTHFVAADLYTDAIGINAVSVKKRVGGELVDRVVHMAVHIPAEGRRRGSARYWRHRVEVARKRGVELPRTVHPKLARHGVTWEQCEEVLGSADGGDGIPTFPKHVDNFYTALDAAVTLLYHHQNLINLDTTDGGSTPQYLVDCITTACLATDDLVLEIQSEGDDWLVTTPIAGSPGADSTVPSATVQALTTGPLQQVLADTQNDTELENVVWRPRYGFTSSTYNATDDGPPPNAQQPDSGEHIPRGSFELGAGAAAGNWSAKNLTPSNGLSIDSSSIRYTAPPATTTWTGTGLWSINDAIPLPYAGTGTDPGDLPDRIAQGQLSIVISSQKYPNGFLTGVLVPNGTDPDTCQALYSVTFAPTAPGIVTPAVAAASCSLNTGVSGLSYDISVALDGEAGPIAAGFQYPDPNGGKTPGTAPLQMSDATGYGTLSIECTNNWLRHLSACVQYIGDDGGVLDPPDDWVDQIPEFLRGAFEPDPQTKFVKLVQPVATVFGVPIPDKPVRISVPVWDEVATVRFLWGGLGTGAYNAAVAPIGLTMTCMAELALPVFLMWATAAVMNSNTVKSIMADTDVLLATCAAGSFLVAGPTAAYIATAQDPGAAASGLAEKFGPMFLDPATSLGKWVYKQVAEAEIEQAIPFIDTALDVLNAAVTAAQLAQTTVEVLQSPFCYETDLSRSVELDVTLKPDPSVNIFPEYHDHYTVTVTYDTGATAAVVTDYLPPQTLSDPITVTFPAIPSGGDIKVVVAFYSDDNWQSGQGNSDWVDTVVDSGRLAFDVYVQTNEVPLGATSVYAHDEKIVLLTDGSNQLGWQAMPGKPPTATLTTPPPYSSKGMVVQYLAGITVAQSPEMIGYCWQATGLNLPPDTPDQPPQNYAMWTLQNLSVMQHPSQGLSYPKVGFTGQPLIDYDLASADDGTGPNFFLDPTRGTFDPDTNPGGGLHLRRLALTHASAPEFDVGNNQSYGRFPLPMDRCMLHPQGFMVGVNNATHKIFILNVLDQPVTDDTAPMATQAAGQGDRDGLVYEPVAICTALDGRVLVLEAGNQRVQAFDTFGNPVNYFKNPDYDPDDPDSTETIPTMALVSRPSTTLQDLAVESKGFIYVLSYTGDGSSPKQYWVDLFNPDGTLLVSTQNVTAARFTVDLLRSLYTLNYETIVDADYRVQPSVSKWLPPAPAGPPPSAVEGSHHSRHHHEAER</sequence>
<name>A0ABP5E309_9ACTN</name>
<evidence type="ECO:0008006" key="4">
    <source>
        <dbReference type="Google" id="ProtNLM"/>
    </source>
</evidence>
<dbReference type="InterPro" id="IPR011042">
    <property type="entry name" value="6-blade_b-propeller_TolB-like"/>
</dbReference>
<feature type="region of interest" description="Disordered" evidence="1">
    <location>
        <begin position="1226"/>
        <end position="1251"/>
    </location>
</feature>
<protein>
    <recommendedName>
        <fullName evidence="4">NHL repeat containing protein</fullName>
    </recommendedName>
</protein>
<accession>A0ABP5E309</accession>
<comment type="caution">
    <text evidence="2">The sequence shown here is derived from an EMBL/GenBank/DDBJ whole genome shotgun (WGS) entry which is preliminary data.</text>
</comment>
<proteinExistence type="predicted"/>
<evidence type="ECO:0000256" key="1">
    <source>
        <dbReference type="SAM" id="MobiDB-lite"/>
    </source>
</evidence>
<feature type="compositionally biased region" description="Basic residues" evidence="1">
    <location>
        <begin position="1242"/>
        <end position="1251"/>
    </location>
</feature>
<feature type="region of interest" description="Disordered" evidence="1">
    <location>
        <begin position="280"/>
        <end position="305"/>
    </location>
</feature>
<dbReference type="Gene3D" id="2.120.10.30">
    <property type="entry name" value="TolB, C-terminal domain"/>
    <property type="match status" value="1"/>
</dbReference>
<gene>
    <name evidence="2" type="ORF">GCM10009838_62630</name>
</gene>
<evidence type="ECO:0000313" key="3">
    <source>
        <dbReference type="Proteomes" id="UP001499854"/>
    </source>
</evidence>
<organism evidence="2 3">
    <name type="scientific">Catenulispora subtropica</name>
    <dbReference type="NCBI Taxonomy" id="450798"/>
    <lineage>
        <taxon>Bacteria</taxon>
        <taxon>Bacillati</taxon>
        <taxon>Actinomycetota</taxon>
        <taxon>Actinomycetes</taxon>
        <taxon>Catenulisporales</taxon>
        <taxon>Catenulisporaceae</taxon>
        <taxon>Catenulispora</taxon>
    </lineage>
</organism>
<dbReference type="Proteomes" id="UP001499854">
    <property type="component" value="Unassembled WGS sequence"/>
</dbReference>
<reference evidence="3" key="1">
    <citation type="journal article" date="2019" name="Int. J. Syst. Evol. Microbiol.">
        <title>The Global Catalogue of Microorganisms (GCM) 10K type strain sequencing project: providing services to taxonomists for standard genome sequencing and annotation.</title>
        <authorList>
            <consortium name="The Broad Institute Genomics Platform"/>
            <consortium name="The Broad Institute Genome Sequencing Center for Infectious Disease"/>
            <person name="Wu L."/>
            <person name="Ma J."/>
        </authorList>
    </citation>
    <scope>NUCLEOTIDE SEQUENCE [LARGE SCALE GENOMIC DNA]</scope>
    <source>
        <strain evidence="3">JCM 16013</strain>
    </source>
</reference>
<dbReference type="RefSeq" id="WP_344660757.1">
    <property type="nucleotide sequence ID" value="NZ_BAAAQM010000044.1"/>
</dbReference>
<keyword evidence="3" id="KW-1185">Reference proteome</keyword>